<evidence type="ECO:0000256" key="3">
    <source>
        <dbReference type="ARBA" id="ARBA00022475"/>
    </source>
</evidence>
<feature type="transmembrane region" description="Helical" evidence="7">
    <location>
        <begin position="269"/>
        <end position="288"/>
    </location>
</feature>
<evidence type="ECO:0000256" key="2">
    <source>
        <dbReference type="ARBA" id="ARBA00022448"/>
    </source>
</evidence>
<keyword evidence="6 7" id="KW-0472">Membrane</keyword>
<evidence type="ECO:0000256" key="6">
    <source>
        <dbReference type="ARBA" id="ARBA00023136"/>
    </source>
</evidence>
<evidence type="ECO:0000256" key="4">
    <source>
        <dbReference type="ARBA" id="ARBA00022692"/>
    </source>
</evidence>
<keyword evidence="5 7" id="KW-1133">Transmembrane helix</keyword>
<dbReference type="InterPro" id="IPR035906">
    <property type="entry name" value="MetI-like_sf"/>
</dbReference>
<feature type="transmembrane region" description="Helical" evidence="7">
    <location>
        <begin position="77"/>
        <end position="98"/>
    </location>
</feature>
<dbReference type="Proteomes" id="UP000620262">
    <property type="component" value="Unassembled WGS sequence"/>
</dbReference>
<feature type="transmembrane region" description="Helical" evidence="7">
    <location>
        <begin position="206"/>
        <end position="230"/>
    </location>
</feature>
<organism evidence="9 10">
    <name type="scientific">Rhizobium viscosum</name>
    <name type="common">Arthrobacter viscosus</name>
    <dbReference type="NCBI Taxonomy" id="1673"/>
    <lineage>
        <taxon>Bacteria</taxon>
        <taxon>Pseudomonadati</taxon>
        <taxon>Pseudomonadota</taxon>
        <taxon>Alphaproteobacteria</taxon>
        <taxon>Hyphomicrobiales</taxon>
        <taxon>Rhizobiaceae</taxon>
        <taxon>Rhizobium/Agrobacterium group</taxon>
        <taxon>Rhizobium</taxon>
    </lineage>
</organism>
<evidence type="ECO:0000256" key="5">
    <source>
        <dbReference type="ARBA" id="ARBA00022989"/>
    </source>
</evidence>
<evidence type="ECO:0000313" key="10">
    <source>
        <dbReference type="Proteomes" id="UP000620262"/>
    </source>
</evidence>
<feature type="domain" description="ABC transmembrane type-1" evidence="8">
    <location>
        <begin position="73"/>
        <end position="287"/>
    </location>
</feature>
<accession>A0ABR9IZ90</accession>
<dbReference type="SUPFAM" id="SSF161098">
    <property type="entry name" value="MetI-like"/>
    <property type="match status" value="1"/>
</dbReference>
<keyword evidence="2 7" id="KW-0813">Transport</keyword>
<protein>
    <submittedName>
        <fullName evidence="9">Raffinose/stachyose/melibiose transport system permease protein</fullName>
    </submittedName>
</protein>
<dbReference type="RefSeq" id="WP_192732100.1">
    <property type="nucleotide sequence ID" value="NZ_BAAAVL010000010.1"/>
</dbReference>
<name>A0ABR9IZ90_RHIVS</name>
<dbReference type="InterPro" id="IPR051393">
    <property type="entry name" value="ABC_transporter_permease"/>
</dbReference>
<evidence type="ECO:0000259" key="8">
    <source>
        <dbReference type="PROSITE" id="PS50928"/>
    </source>
</evidence>
<reference evidence="9 10" key="1">
    <citation type="submission" date="2020-10" db="EMBL/GenBank/DDBJ databases">
        <title>Sequencing the genomes of 1000 actinobacteria strains.</title>
        <authorList>
            <person name="Klenk H.-P."/>
        </authorList>
    </citation>
    <scope>NUCLEOTIDE SEQUENCE [LARGE SCALE GENOMIC DNA]</scope>
    <source>
        <strain evidence="9 10">DSM 7307</strain>
    </source>
</reference>
<evidence type="ECO:0000256" key="7">
    <source>
        <dbReference type="RuleBase" id="RU363032"/>
    </source>
</evidence>
<dbReference type="CDD" id="cd06261">
    <property type="entry name" value="TM_PBP2"/>
    <property type="match status" value="1"/>
</dbReference>
<comment type="similarity">
    <text evidence="7">Belongs to the binding-protein-dependent transport system permease family.</text>
</comment>
<feature type="transmembrane region" description="Helical" evidence="7">
    <location>
        <begin position="160"/>
        <end position="185"/>
    </location>
</feature>
<keyword evidence="10" id="KW-1185">Reference proteome</keyword>
<dbReference type="PANTHER" id="PTHR30193:SF37">
    <property type="entry name" value="INNER MEMBRANE ABC TRANSPORTER PERMEASE PROTEIN YCJO"/>
    <property type="match status" value="1"/>
</dbReference>
<keyword evidence="3" id="KW-1003">Cell membrane</keyword>
<dbReference type="PANTHER" id="PTHR30193">
    <property type="entry name" value="ABC TRANSPORTER PERMEASE PROTEIN"/>
    <property type="match status" value="1"/>
</dbReference>
<comment type="caution">
    <text evidence="9">The sequence shown here is derived from an EMBL/GenBank/DDBJ whole genome shotgun (WGS) entry which is preliminary data.</text>
</comment>
<dbReference type="EMBL" id="JADBEC010000002">
    <property type="protein sequence ID" value="MBE1508514.1"/>
    <property type="molecule type" value="Genomic_DNA"/>
</dbReference>
<dbReference type="Gene3D" id="1.10.3720.10">
    <property type="entry name" value="MetI-like"/>
    <property type="match status" value="1"/>
</dbReference>
<dbReference type="PROSITE" id="PS50928">
    <property type="entry name" value="ABC_TM1"/>
    <property type="match status" value="1"/>
</dbReference>
<dbReference type="Pfam" id="PF00528">
    <property type="entry name" value="BPD_transp_1"/>
    <property type="match status" value="1"/>
</dbReference>
<keyword evidence="4 7" id="KW-0812">Transmembrane</keyword>
<gene>
    <name evidence="9" type="ORF">H4W29_005759</name>
</gene>
<evidence type="ECO:0000256" key="1">
    <source>
        <dbReference type="ARBA" id="ARBA00004651"/>
    </source>
</evidence>
<dbReference type="InterPro" id="IPR000515">
    <property type="entry name" value="MetI-like"/>
</dbReference>
<feature type="transmembrane region" description="Helical" evidence="7">
    <location>
        <begin position="12"/>
        <end position="34"/>
    </location>
</feature>
<comment type="subcellular location">
    <subcellularLocation>
        <location evidence="1 7">Cell membrane</location>
        <topology evidence="1 7">Multi-pass membrane protein</topology>
    </subcellularLocation>
</comment>
<feature type="transmembrane region" description="Helical" evidence="7">
    <location>
        <begin position="110"/>
        <end position="131"/>
    </location>
</feature>
<sequence>MSLRQTTHDPRVQAFILLVPALAIYAIFALYPMLNVVVISFQKWNGLDPQRPFVGFANYTAIFTRDPVFWVAFKNTVIWTLMSLIFPPLVGLLLALSLNQKIFGRNSLRAIFYLPVIIAPIAVATMWKWMYDPFFGLFSQMLTSWGMQTWIKDWLGDKDIALYSVFIAYLWQTVGFSMVLFLAGLQNVSQTLVEAARIDGAGRWAVFKHVTLPALRPTITIVLVLSIISSLKAFDIVYGLTGGGPAQSTQMLALWAFTQAMQIFDFGRGAAISVVLLLITMAIVIPYLRWTQKHEEVES</sequence>
<proteinExistence type="inferred from homology"/>
<evidence type="ECO:0000313" key="9">
    <source>
        <dbReference type="EMBL" id="MBE1508514.1"/>
    </source>
</evidence>